<evidence type="ECO:0000256" key="2">
    <source>
        <dbReference type="ARBA" id="ARBA00004979"/>
    </source>
</evidence>
<evidence type="ECO:0000256" key="1">
    <source>
        <dbReference type="ARBA" id="ARBA00001933"/>
    </source>
</evidence>
<sequence length="436" mass="47381">MRFYSTNNPEITVTPEEALFHSMPTDKGLYMPTPLPALGAHFFDAIAEQSLADIGFEISKALFGDEISKADLEELTHRAFPFDTPVVNLEAGKTAVLELFHGPSLAFKDVGARYMAALMSYYSKRSDKEINILVATSGDTGGAVAMGFHNVPGVRVSILYPSGRVSDLQEKQLTTLGGNVQAFEVEGSFDDCQAIVKQAFVDPELNAQLSLSSANSINIFRLIPQGFYYVRAYGQVRSYGKPVVFSTPSGNFGNLSAGAMVQQMGLAVSHFVAATNLNQVVPAYLTTGIYAPKASVATISNAMDVGSPSNFVRLAHLYGDDFNRFKTNVSGYFYDDDETRAGMQRIYAQYGYVACPHTAIGIMGLQDFLTESKQDSIGVALATAHPSKFKPLVEEVLSISVDVPERLAILADRPKQSIHLPADYEVFKESLLQTVA</sequence>
<dbReference type="Gene3D" id="3.90.1380.10">
    <property type="entry name" value="Threonine synthase, N-terminal domain"/>
    <property type="match status" value="1"/>
</dbReference>
<evidence type="ECO:0000259" key="14">
    <source>
        <dbReference type="Pfam" id="PF14821"/>
    </source>
</evidence>
<feature type="domain" description="Threonine synthase N-terminal" evidence="14">
    <location>
        <begin position="2"/>
        <end position="80"/>
    </location>
</feature>
<dbReference type="InterPro" id="IPR051166">
    <property type="entry name" value="Threonine_Synthase"/>
</dbReference>
<dbReference type="RefSeq" id="WP_111345865.1">
    <property type="nucleotide sequence ID" value="NZ_QLII01000001.1"/>
</dbReference>
<comment type="catalytic activity">
    <reaction evidence="10">
        <text>O-phospho-L-homoserine + H2O = L-threonine + phosphate</text>
        <dbReference type="Rhea" id="RHEA:10840"/>
        <dbReference type="ChEBI" id="CHEBI:15377"/>
        <dbReference type="ChEBI" id="CHEBI:43474"/>
        <dbReference type="ChEBI" id="CHEBI:57590"/>
        <dbReference type="ChEBI" id="CHEBI:57926"/>
        <dbReference type="EC" id="4.2.3.1"/>
    </reaction>
</comment>
<protein>
    <recommendedName>
        <fullName evidence="5 11">Threonine synthase</fullName>
        <ecNumber evidence="4 11">4.2.3.1</ecNumber>
    </recommendedName>
</protein>
<evidence type="ECO:0000256" key="5">
    <source>
        <dbReference type="ARBA" id="ARBA00018679"/>
    </source>
</evidence>
<keyword evidence="6" id="KW-0028">Amino-acid biosynthesis</keyword>
<gene>
    <name evidence="15" type="ORF">HMF3257_23295</name>
</gene>
<dbReference type="Gene3D" id="3.40.50.1100">
    <property type="match status" value="2"/>
</dbReference>
<keyword evidence="16" id="KW-1185">Reference proteome</keyword>
<accession>A0A327NU91</accession>
<comment type="cofactor">
    <cofactor evidence="1 12">
        <name>pyridoxal 5'-phosphate</name>
        <dbReference type="ChEBI" id="CHEBI:597326"/>
    </cofactor>
</comment>
<dbReference type="GO" id="GO:0030170">
    <property type="term" value="F:pyridoxal phosphate binding"/>
    <property type="evidence" value="ECO:0007669"/>
    <property type="project" value="InterPro"/>
</dbReference>
<comment type="caution">
    <text evidence="15">The sequence shown here is derived from an EMBL/GenBank/DDBJ whole genome shotgun (WGS) entry which is preliminary data.</text>
</comment>
<dbReference type="InterPro" id="IPR037158">
    <property type="entry name" value="Thr_synth_N_sf"/>
</dbReference>
<organism evidence="15 16">
    <name type="scientific">Spirosoma telluris</name>
    <dbReference type="NCBI Taxonomy" id="2183553"/>
    <lineage>
        <taxon>Bacteria</taxon>
        <taxon>Pseudomonadati</taxon>
        <taxon>Bacteroidota</taxon>
        <taxon>Cytophagia</taxon>
        <taxon>Cytophagales</taxon>
        <taxon>Cytophagaceae</taxon>
        <taxon>Spirosoma</taxon>
    </lineage>
</organism>
<keyword evidence="7" id="KW-0791">Threonine biosynthesis</keyword>
<comment type="pathway">
    <text evidence="2">Amino-acid biosynthesis; L-threonine biosynthesis; L-threonine from L-aspartate: step 5/5.</text>
</comment>
<evidence type="ECO:0000256" key="10">
    <source>
        <dbReference type="ARBA" id="ARBA00049144"/>
    </source>
</evidence>
<dbReference type="EMBL" id="QLII01000001">
    <property type="protein sequence ID" value="RAI76358.1"/>
    <property type="molecule type" value="Genomic_DNA"/>
</dbReference>
<name>A0A327NU91_9BACT</name>
<dbReference type="InterPro" id="IPR000634">
    <property type="entry name" value="Ser/Thr_deHydtase_PyrdxlP-BS"/>
</dbReference>
<keyword evidence="8 12" id="KW-0663">Pyridoxal phosphate</keyword>
<feature type="modified residue" description="N6-(pyridoxal phosphate)lysine" evidence="12">
    <location>
        <position position="108"/>
    </location>
</feature>
<evidence type="ECO:0000313" key="15">
    <source>
        <dbReference type="EMBL" id="RAI76358.1"/>
    </source>
</evidence>
<dbReference type="GO" id="GO:0009088">
    <property type="term" value="P:threonine biosynthetic process"/>
    <property type="evidence" value="ECO:0007669"/>
    <property type="project" value="UniProtKB-UniRule"/>
</dbReference>
<dbReference type="InterPro" id="IPR036052">
    <property type="entry name" value="TrpB-like_PALP_sf"/>
</dbReference>
<dbReference type="Pfam" id="PF00291">
    <property type="entry name" value="PALP"/>
    <property type="match status" value="1"/>
</dbReference>
<dbReference type="Proteomes" id="UP000249016">
    <property type="component" value="Unassembled WGS sequence"/>
</dbReference>
<evidence type="ECO:0000256" key="9">
    <source>
        <dbReference type="ARBA" id="ARBA00023239"/>
    </source>
</evidence>
<dbReference type="UniPathway" id="UPA00050">
    <property type="reaction ID" value="UER00065"/>
</dbReference>
<dbReference type="AlphaFoldDB" id="A0A327NU91"/>
<dbReference type="PANTHER" id="PTHR42690">
    <property type="entry name" value="THREONINE SYNTHASE FAMILY MEMBER"/>
    <property type="match status" value="1"/>
</dbReference>
<dbReference type="OrthoDB" id="9763107at2"/>
<evidence type="ECO:0000256" key="8">
    <source>
        <dbReference type="ARBA" id="ARBA00022898"/>
    </source>
</evidence>
<dbReference type="EC" id="4.2.3.1" evidence="4 11"/>
<evidence type="ECO:0000256" key="7">
    <source>
        <dbReference type="ARBA" id="ARBA00022697"/>
    </source>
</evidence>
<dbReference type="InterPro" id="IPR029144">
    <property type="entry name" value="Thr_synth_N"/>
</dbReference>
<evidence type="ECO:0000256" key="12">
    <source>
        <dbReference type="PIRSR" id="PIRSR604450-51"/>
    </source>
</evidence>
<evidence type="ECO:0000259" key="13">
    <source>
        <dbReference type="Pfam" id="PF00291"/>
    </source>
</evidence>
<dbReference type="GO" id="GO:0004795">
    <property type="term" value="F:threonine synthase activity"/>
    <property type="evidence" value="ECO:0007669"/>
    <property type="project" value="UniProtKB-UniRule"/>
</dbReference>
<dbReference type="InterPro" id="IPR004450">
    <property type="entry name" value="Thr_synthase-like"/>
</dbReference>
<dbReference type="Pfam" id="PF14821">
    <property type="entry name" value="Thr_synth_N"/>
    <property type="match status" value="1"/>
</dbReference>
<dbReference type="NCBIfam" id="TIGR00260">
    <property type="entry name" value="thrC"/>
    <property type="match status" value="1"/>
</dbReference>
<dbReference type="InterPro" id="IPR001926">
    <property type="entry name" value="TrpB-like_PALP"/>
</dbReference>
<dbReference type="SUPFAM" id="SSF53686">
    <property type="entry name" value="Tryptophan synthase beta subunit-like PLP-dependent enzymes"/>
    <property type="match status" value="1"/>
</dbReference>
<proteinExistence type="inferred from homology"/>
<comment type="similarity">
    <text evidence="3">Belongs to the threonine synthase family.</text>
</comment>
<evidence type="ECO:0000256" key="11">
    <source>
        <dbReference type="NCBIfam" id="TIGR00260"/>
    </source>
</evidence>
<reference evidence="15 16" key="1">
    <citation type="submission" date="2018-06" db="EMBL/GenBank/DDBJ databases">
        <title>Spirosoma sp. HMF3257 Genome sequencing and assembly.</title>
        <authorList>
            <person name="Kang H."/>
            <person name="Cha I."/>
            <person name="Kim H."/>
            <person name="Kang J."/>
            <person name="Joh K."/>
        </authorList>
    </citation>
    <scope>NUCLEOTIDE SEQUENCE [LARGE SCALE GENOMIC DNA]</scope>
    <source>
        <strain evidence="15 16">HMF3257</strain>
    </source>
</reference>
<evidence type="ECO:0000256" key="6">
    <source>
        <dbReference type="ARBA" id="ARBA00022605"/>
    </source>
</evidence>
<dbReference type="PANTHER" id="PTHR42690:SF1">
    <property type="entry name" value="THREONINE SYNTHASE-LIKE 2"/>
    <property type="match status" value="1"/>
</dbReference>
<evidence type="ECO:0000313" key="16">
    <source>
        <dbReference type="Proteomes" id="UP000249016"/>
    </source>
</evidence>
<feature type="domain" description="Tryptophan synthase beta chain-like PALP" evidence="13">
    <location>
        <begin position="84"/>
        <end position="375"/>
    </location>
</feature>
<keyword evidence="9 15" id="KW-0456">Lyase</keyword>
<evidence type="ECO:0000256" key="4">
    <source>
        <dbReference type="ARBA" id="ARBA00013028"/>
    </source>
</evidence>
<evidence type="ECO:0000256" key="3">
    <source>
        <dbReference type="ARBA" id="ARBA00005517"/>
    </source>
</evidence>
<dbReference type="PROSITE" id="PS00165">
    <property type="entry name" value="DEHYDRATASE_SER_THR"/>
    <property type="match status" value="1"/>
</dbReference>